<feature type="chain" id="PRO_5039657698" evidence="1">
    <location>
        <begin position="23"/>
        <end position="317"/>
    </location>
</feature>
<evidence type="ECO:0000313" key="3">
    <source>
        <dbReference type="Proteomes" id="UP000824072"/>
    </source>
</evidence>
<proteinExistence type="predicted"/>
<dbReference type="EMBL" id="DVMU01000071">
    <property type="protein sequence ID" value="HIU33535.1"/>
    <property type="molecule type" value="Genomic_DNA"/>
</dbReference>
<dbReference type="NCBIfam" id="TIGR02122">
    <property type="entry name" value="TRAP_TAXI"/>
    <property type="match status" value="1"/>
</dbReference>
<protein>
    <submittedName>
        <fullName evidence="2">TAXI family TRAP transporter solute-binding subunit</fullName>
    </submittedName>
</protein>
<reference evidence="2" key="2">
    <citation type="journal article" date="2021" name="PeerJ">
        <title>Extensive microbial diversity within the chicken gut microbiome revealed by metagenomics and culture.</title>
        <authorList>
            <person name="Gilroy R."/>
            <person name="Ravi A."/>
            <person name="Getino M."/>
            <person name="Pursley I."/>
            <person name="Horton D.L."/>
            <person name="Alikhan N.F."/>
            <person name="Baker D."/>
            <person name="Gharbi K."/>
            <person name="Hall N."/>
            <person name="Watson M."/>
            <person name="Adriaenssens E.M."/>
            <person name="Foster-Nyarko E."/>
            <person name="Jarju S."/>
            <person name="Secka A."/>
            <person name="Antonio M."/>
            <person name="Oren A."/>
            <person name="Chaudhuri R.R."/>
            <person name="La Ragione R."/>
            <person name="Hildebrand F."/>
            <person name="Pallen M.J."/>
        </authorList>
    </citation>
    <scope>NUCLEOTIDE SEQUENCE</scope>
    <source>
        <strain evidence="2">ChiHcec3-11533</strain>
    </source>
</reference>
<name>A0A9D1LBM4_9FIRM</name>
<comment type="caution">
    <text evidence="2">The sequence shown here is derived from an EMBL/GenBank/DDBJ whole genome shotgun (WGS) entry which is preliminary data.</text>
</comment>
<organism evidence="2 3">
    <name type="scientific">Candidatus Pullichristensenella excrementigallinarum</name>
    <dbReference type="NCBI Taxonomy" id="2840907"/>
    <lineage>
        <taxon>Bacteria</taxon>
        <taxon>Bacillati</taxon>
        <taxon>Bacillota</taxon>
        <taxon>Clostridia</taxon>
        <taxon>Candidatus Pullichristensenella</taxon>
    </lineage>
</organism>
<sequence length="317" mass="33716">MKKMLAIALVFVLALSASSALATTYLTLGTGGTTGTYYALGAEIAKMWMANIEDLDITTQPTDASKDNIVFVNDGQMDIATVQNDSAYYAYQGELYGDGEVYDGFYAIGSLYPEAVQLMVAADSDITDVSQLKGLNVSVGSAGSGTQINAEQLLEAAGLTLDDIAPQYLSFAETATAYQDLQIEAGFMTSGVPNASIIEAANARPVRILTLTDAQWETLTGNYAFYAPATIPAGTYTGMDEEITVPAITALLIVSKDADEELVYQLTKTLFECTDQISHAKGAELKVETAIEGVPVPFHPGAARYYAECGYEVEVGE</sequence>
<dbReference type="AlphaFoldDB" id="A0A9D1LBM4"/>
<dbReference type="Pfam" id="PF16868">
    <property type="entry name" value="NMT1_3"/>
    <property type="match status" value="1"/>
</dbReference>
<dbReference type="Gene3D" id="3.40.190.10">
    <property type="entry name" value="Periplasmic binding protein-like II"/>
    <property type="match status" value="2"/>
</dbReference>
<dbReference type="InterPro" id="IPR011852">
    <property type="entry name" value="TRAP_TAXI"/>
</dbReference>
<keyword evidence="1" id="KW-0732">Signal</keyword>
<gene>
    <name evidence="2" type="ORF">IAB02_03145</name>
</gene>
<dbReference type="PANTHER" id="PTHR42941:SF1">
    <property type="entry name" value="SLL1037 PROTEIN"/>
    <property type="match status" value="1"/>
</dbReference>
<dbReference type="SUPFAM" id="SSF53850">
    <property type="entry name" value="Periplasmic binding protein-like II"/>
    <property type="match status" value="1"/>
</dbReference>
<evidence type="ECO:0000256" key="1">
    <source>
        <dbReference type="SAM" id="SignalP"/>
    </source>
</evidence>
<dbReference type="Proteomes" id="UP000824072">
    <property type="component" value="Unassembled WGS sequence"/>
</dbReference>
<accession>A0A9D1LBM4</accession>
<reference evidence="2" key="1">
    <citation type="submission" date="2020-10" db="EMBL/GenBank/DDBJ databases">
        <authorList>
            <person name="Gilroy R."/>
        </authorList>
    </citation>
    <scope>NUCLEOTIDE SEQUENCE</scope>
    <source>
        <strain evidence="2">ChiHcec3-11533</strain>
    </source>
</reference>
<dbReference type="PANTHER" id="PTHR42941">
    <property type="entry name" value="SLL1037 PROTEIN"/>
    <property type="match status" value="1"/>
</dbReference>
<feature type="signal peptide" evidence="1">
    <location>
        <begin position="1"/>
        <end position="22"/>
    </location>
</feature>
<evidence type="ECO:0000313" key="2">
    <source>
        <dbReference type="EMBL" id="HIU33535.1"/>
    </source>
</evidence>